<name>A0ABT1L443_9GAMM</name>
<evidence type="ECO:0000313" key="3">
    <source>
        <dbReference type="Proteomes" id="UP001320768"/>
    </source>
</evidence>
<evidence type="ECO:0000256" key="1">
    <source>
        <dbReference type="SAM" id="SignalP"/>
    </source>
</evidence>
<dbReference type="RefSeq" id="WP_258569058.1">
    <property type="nucleotide sequence ID" value="NZ_JAKUDN010000001.1"/>
</dbReference>
<proteinExistence type="predicted"/>
<organism evidence="2 3">
    <name type="scientific">Candidatus Synchoanobacter obligatus</name>
    <dbReference type="NCBI Taxonomy" id="2919597"/>
    <lineage>
        <taxon>Bacteria</taxon>
        <taxon>Pseudomonadati</taxon>
        <taxon>Pseudomonadota</taxon>
        <taxon>Gammaproteobacteria</taxon>
        <taxon>Candidatus Comchoanobacterales</taxon>
        <taxon>Candidatus Comchoanobacteraceae</taxon>
        <taxon>Candidatus Synchoanobacter</taxon>
    </lineage>
</organism>
<keyword evidence="3" id="KW-1185">Reference proteome</keyword>
<sequence>MNPRNIVLAFITALLAANASSKSVDYPLESTPEFFQSLTMGRYDLHVNVPHDYQIVQHSLEHKEHTIGFVLDDHNLNNWREHIGVHVSVDTSESASAHIRRIQDYIIKEHPGAEILKSDIARNSNGIQDSHTSLLFNDGTSDVVLAASYYSDNSTLTGVEVSVRVNKSVKRSLRKAEKMARSIISLD</sequence>
<keyword evidence="1" id="KW-0732">Signal</keyword>
<evidence type="ECO:0000313" key="2">
    <source>
        <dbReference type="EMBL" id="MCP8351950.1"/>
    </source>
</evidence>
<protein>
    <submittedName>
        <fullName evidence="2">Uncharacterized protein</fullName>
    </submittedName>
</protein>
<dbReference type="Proteomes" id="UP001320768">
    <property type="component" value="Unassembled WGS sequence"/>
</dbReference>
<feature type="signal peptide" evidence="1">
    <location>
        <begin position="1"/>
        <end position="19"/>
    </location>
</feature>
<accession>A0ABT1L443</accession>
<reference evidence="2 3" key="1">
    <citation type="journal article" date="2022" name="Nat. Microbiol.">
        <title>The microbiome of a bacterivorous marine choanoflagellate contains a resource-demanding obligate bacterial associate.</title>
        <authorList>
            <person name="Needham D.M."/>
            <person name="Poirier C."/>
            <person name="Bachy C."/>
            <person name="George E.E."/>
            <person name="Wilken S."/>
            <person name="Yung C.C.M."/>
            <person name="Limardo A.J."/>
            <person name="Morando M."/>
            <person name="Sudek L."/>
            <person name="Malmstrom R.R."/>
            <person name="Keeling P.J."/>
            <person name="Santoro A.E."/>
            <person name="Worden A.Z."/>
        </authorList>
    </citation>
    <scope>NUCLEOTIDE SEQUENCE [LARGE SCALE GENOMIC DNA]</scope>
    <source>
        <strain evidence="2 3">Comchoano-2</strain>
    </source>
</reference>
<comment type="caution">
    <text evidence="2">The sequence shown here is derived from an EMBL/GenBank/DDBJ whole genome shotgun (WGS) entry which is preliminary data.</text>
</comment>
<feature type="chain" id="PRO_5047410972" evidence="1">
    <location>
        <begin position="20"/>
        <end position="187"/>
    </location>
</feature>
<gene>
    <name evidence="2" type="ORF">MKS91_01400</name>
</gene>
<dbReference type="EMBL" id="JAKUDN010000001">
    <property type="protein sequence ID" value="MCP8351950.1"/>
    <property type="molecule type" value="Genomic_DNA"/>
</dbReference>